<feature type="active site" description="Proton acceptor" evidence="19">
    <location>
        <position position="381"/>
    </location>
</feature>
<dbReference type="GO" id="GO:0005737">
    <property type="term" value="C:cytoplasm"/>
    <property type="evidence" value="ECO:0007669"/>
    <property type="project" value="TreeGrafter"/>
</dbReference>
<dbReference type="Gene3D" id="2.60.40.1910">
    <property type="match status" value="1"/>
</dbReference>
<dbReference type="GO" id="GO:0004230">
    <property type="term" value="F:glutamyl aminopeptidase activity"/>
    <property type="evidence" value="ECO:0007669"/>
    <property type="project" value="UniProtKB-EC"/>
</dbReference>
<dbReference type="GO" id="GO:0008217">
    <property type="term" value="P:regulation of blood pressure"/>
    <property type="evidence" value="ECO:0007669"/>
    <property type="project" value="TreeGrafter"/>
</dbReference>
<keyword evidence="18" id="KW-0325">Glycoprotein</keyword>
<feature type="domain" description="ERAP1-like C-terminal" evidence="26">
    <location>
        <begin position="596"/>
        <end position="924"/>
    </location>
</feature>
<dbReference type="AlphaFoldDB" id="A0A7L3F140"/>
<dbReference type="InterPro" id="IPR001930">
    <property type="entry name" value="Peptidase_M1"/>
</dbReference>
<dbReference type="Gene3D" id="1.10.390.10">
    <property type="entry name" value="Neutral Protease Domain 2"/>
    <property type="match status" value="1"/>
</dbReference>
<evidence type="ECO:0000256" key="7">
    <source>
        <dbReference type="ARBA" id="ARBA00022670"/>
    </source>
</evidence>
<evidence type="ECO:0000256" key="2">
    <source>
        <dbReference type="ARBA" id="ARBA00004401"/>
    </source>
</evidence>
<keyword evidence="14 23" id="KW-1133">Transmembrane helix</keyword>
<evidence type="ECO:0000256" key="22">
    <source>
        <dbReference type="PIRSR" id="PIRSR634016-4"/>
    </source>
</evidence>
<dbReference type="InterPro" id="IPR024571">
    <property type="entry name" value="ERAP1-like_C_dom"/>
</dbReference>
<keyword evidence="5 23" id="KW-0031">Aminopeptidase</keyword>
<keyword evidence="12" id="KW-0106">Calcium</keyword>
<evidence type="ECO:0000256" key="8">
    <source>
        <dbReference type="ARBA" id="ARBA00022692"/>
    </source>
</evidence>
<keyword evidence="16 23" id="KW-0472">Membrane</keyword>
<keyword evidence="11 21" id="KW-0862">Zinc</keyword>
<comment type="similarity">
    <text evidence="3 23">Belongs to the peptidase M1 family.</text>
</comment>
<accession>A0A7L3F140</accession>
<dbReference type="Pfam" id="PF17900">
    <property type="entry name" value="Peptidase_M1_N"/>
    <property type="match status" value="1"/>
</dbReference>
<evidence type="ECO:0000256" key="19">
    <source>
        <dbReference type="PIRSR" id="PIRSR634016-1"/>
    </source>
</evidence>
<dbReference type="GO" id="GO:0070006">
    <property type="term" value="F:metalloaminopeptidase activity"/>
    <property type="evidence" value="ECO:0007669"/>
    <property type="project" value="TreeGrafter"/>
</dbReference>
<dbReference type="Proteomes" id="UP000557426">
    <property type="component" value="Unassembled WGS sequence"/>
</dbReference>
<sequence length="941" mass="108519">MDFEDKKSKRYCMKTKHVAIICGVVVVVGLAVGLGLGLSRPKPQQTSEGTDQPTNAPPSVDLGPCPPKNDDTGDWRLFRLPTYIKPIHYDLEMKPEMEKDIYTGTVSISIALEKPTNYLWLHLRETKITEMPTLRKSSGQQIALTDCFGYQPQQYIVMKAETELSVSNENHTYILTLKFQGWLNGSLVGFYRTTYTENGQIKSIAATDHEPTDARKSFPCFDEPNKKATYNISIIHQDTYQALSNMPVQETVQLDGGWSRTTFQKSVPMSTYLVCFAVHQFQYIERISDSGKPLRVYAQPQQIHTAEYAANVTKNVFDFFEKYFNLEYSLPKLDKIAIPDFGTGAMENWGLITYRETNLLYDPNESASSNKQRVAAVIAHELVHQWFGNIVTMDWWDDLWLNEGFASYFEFLGVNNAEQDWQMLEQVLIDDVLPVMKDDSLLSSHPIVVDVSSPAEITSVFDGISYSKGASILRMLRDWITPDLFQKGCQEYLTKHHFQNAKTQQFWEALEAASNKPVKEVMDTWTRQMGYPVLEMGNNSVFSQKRFLLDPNANISHPPSDLGYKWNIPVKWRVGNSTNSTLYKTTDSGIIILDTFVNINPDHIGFYRVNYDSKNWNRLSSLLQKNHTEFSAADRAGILDDAFSLARSGLLDYTVPLNLTRYLRNEIDYLPWHRLISSVTYLANMLEDDTDLYPQFQEYFSNLVTPLVAQLGWDDLGSHLERLLRASVLDFACSMGHNVSLTNASQLFKQWLQGKARKNIQVLFLSFSVPANLRLLVYRYGMQNSGDESSWNYMFKKYQETSLAQEKEKLLYGLASVRNITLLDRYLKYIYNTSLIKSQDVFTVLKYISYNIYGKTMAWDWIRLNWQYLVDRFTINDRNLGRIVTITQNFNTELQLWQMENFFEKYPDAGAGELPRSQSLEQVKNNIEWLKLNKEEIQKWL</sequence>
<reference evidence="28 29" key="1">
    <citation type="submission" date="2019-09" db="EMBL/GenBank/DDBJ databases">
        <title>Bird 10,000 Genomes (B10K) Project - Family phase.</title>
        <authorList>
            <person name="Zhang G."/>
        </authorList>
    </citation>
    <scope>NUCLEOTIDE SEQUENCE [LARGE SCALE GENOMIC DNA]</scope>
    <source>
        <strain evidence="28">B10K-DU-011-47</strain>
        <tissue evidence="28">Mixed tissue sample</tissue>
    </source>
</reference>
<gene>
    <name evidence="28" type="primary">Enpep</name>
    <name evidence="28" type="ORF">ZAPATR_R06719</name>
</gene>
<evidence type="ECO:0000256" key="10">
    <source>
        <dbReference type="ARBA" id="ARBA00022801"/>
    </source>
</evidence>
<evidence type="ECO:0000256" key="9">
    <source>
        <dbReference type="ARBA" id="ARBA00022723"/>
    </source>
</evidence>
<evidence type="ECO:0000256" key="1">
    <source>
        <dbReference type="ARBA" id="ARBA00001703"/>
    </source>
</evidence>
<dbReference type="InterPro" id="IPR014782">
    <property type="entry name" value="Peptidase_M1_dom"/>
</dbReference>
<keyword evidence="6" id="KW-1003">Cell membrane</keyword>
<dbReference type="InterPro" id="IPR050344">
    <property type="entry name" value="Peptidase_M1_aminopeptidases"/>
</dbReference>
<feature type="binding site" evidence="20">
    <location>
        <position position="210"/>
    </location>
    <ligand>
        <name>substrate</name>
    </ligand>
</feature>
<evidence type="ECO:0000256" key="17">
    <source>
        <dbReference type="ARBA" id="ARBA00023157"/>
    </source>
</evidence>
<dbReference type="FunFam" id="2.60.40.1730:FF:000006">
    <property type="entry name" value="Aminopeptidase"/>
    <property type="match status" value="1"/>
</dbReference>
<dbReference type="EMBL" id="VZTU01002826">
    <property type="protein sequence ID" value="NXT74038.1"/>
    <property type="molecule type" value="Genomic_DNA"/>
</dbReference>
<keyword evidence="13" id="KW-0735">Signal-anchor</keyword>
<evidence type="ECO:0000313" key="29">
    <source>
        <dbReference type="Proteomes" id="UP000557426"/>
    </source>
</evidence>
<evidence type="ECO:0000256" key="13">
    <source>
        <dbReference type="ARBA" id="ARBA00022968"/>
    </source>
</evidence>
<dbReference type="GO" id="GO:0008270">
    <property type="term" value="F:zinc ion binding"/>
    <property type="evidence" value="ECO:0007669"/>
    <property type="project" value="UniProtKB-UniRule"/>
</dbReference>
<feature type="non-terminal residue" evidence="28">
    <location>
        <position position="941"/>
    </location>
</feature>
<evidence type="ECO:0000256" key="24">
    <source>
        <dbReference type="SAM" id="MobiDB-lite"/>
    </source>
</evidence>
<comment type="catalytic activity">
    <reaction evidence="1">
        <text>Release of N-terminal glutamate (and to a lesser extent aspartate) from a peptide.</text>
        <dbReference type="EC" id="3.4.11.7"/>
    </reaction>
</comment>
<feature type="non-terminal residue" evidence="28">
    <location>
        <position position="1"/>
    </location>
</feature>
<dbReference type="InterPro" id="IPR027268">
    <property type="entry name" value="Peptidase_M4/M1_CTD_sf"/>
</dbReference>
<comment type="cofactor">
    <cofactor evidence="21 23">
        <name>Zn(2+)</name>
        <dbReference type="ChEBI" id="CHEBI:29105"/>
    </cofactor>
    <text evidence="21 23">Binds 1 zinc ion per subunit.</text>
</comment>
<evidence type="ECO:0000259" key="26">
    <source>
        <dbReference type="Pfam" id="PF11838"/>
    </source>
</evidence>
<dbReference type="FunFam" id="1.10.390.10:FF:000016">
    <property type="entry name" value="Glutamyl aminopeptidase"/>
    <property type="match status" value="1"/>
</dbReference>
<feature type="domain" description="Peptidase M1 membrane alanine aminopeptidase" evidence="25">
    <location>
        <begin position="308"/>
        <end position="525"/>
    </location>
</feature>
<evidence type="ECO:0000256" key="5">
    <source>
        <dbReference type="ARBA" id="ARBA00022438"/>
    </source>
</evidence>
<feature type="binding site" evidence="20">
    <location>
        <position position="878"/>
    </location>
    <ligand>
        <name>substrate</name>
    </ligand>
</feature>
<feature type="site" description="Transition state stabilizer" evidence="22">
    <location>
        <position position="466"/>
    </location>
</feature>
<protein>
    <recommendedName>
        <fullName evidence="23">Aminopeptidase</fullName>
        <ecNumber evidence="23">3.4.11.-</ecNumber>
    </recommendedName>
</protein>
<keyword evidence="7 23" id="KW-0645">Protease</keyword>
<dbReference type="SUPFAM" id="SSF55486">
    <property type="entry name" value="Metalloproteases ('zincins'), catalytic domain"/>
    <property type="match status" value="1"/>
</dbReference>
<dbReference type="EC" id="3.4.11.-" evidence="23"/>
<dbReference type="FunFam" id="2.60.40.1910:FF:000003">
    <property type="entry name" value="Aminopeptidase"/>
    <property type="match status" value="1"/>
</dbReference>
<evidence type="ECO:0000256" key="6">
    <source>
        <dbReference type="ARBA" id="ARBA00022475"/>
    </source>
</evidence>
<keyword evidence="29" id="KW-1185">Reference proteome</keyword>
<dbReference type="PANTHER" id="PTHR11533:SF276">
    <property type="entry name" value="GLUTAMYL AMINOPEPTIDASE"/>
    <property type="match status" value="1"/>
</dbReference>
<evidence type="ECO:0000256" key="20">
    <source>
        <dbReference type="PIRSR" id="PIRSR634016-2"/>
    </source>
</evidence>
<keyword evidence="15 23" id="KW-0482">Metalloprotease</keyword>
<dbReference type="GO" id="GO:0043171">
    <property type="term" value="P:peptide catabolic process"/>
    <property type="evidence" value="ECO:0007669"/>
    <property type="project" value="TreeGrafter"/>
</dbReference>
<evidence type="ECO:0000313" key="28">
    <source>
        <dbReference type="EMBL" id="NXT74038.1"/>
    </source>
</evidence>
<dbReference type="Gene3D" id="1.25.50.20">
    <property type="match status" value="1"/>
</dbReference>
<evidence type="ECO:0000259" key="27">
    <source>
        <dbReference type="Pfam" id="PF17900"/>
    </source>
</evidence>
<keyword evidence="8 23" id="KW-0812">Transmembrane</keyword>
<keyword evidence="9 21" id="KW-0479">Metal-binding</keyword>
<evidence type="ECO:0000256" key="21">
    <source>
        <dbReference type="PIRSR" id="PIRSR634016-3"/>
    </source>
</evidence>
<feature type="region of interest" description="Disordered" evidence="24">
    <location>
        <begin position="40"/>
        <end position="72"/>
    </location>
</feature>
<dbReference type="GO" id="GO:0006508">
    <property type="term" value="P:proteolysis"/>
    <property type="evidence" value="ECO:0007669"/>
    <property type="project" value="UniProtKB-KW"/>
</dbReference>
<dbReference type="GO" id="GO:0005886">
    <property type="term" value="C:plasma membrane"/>
    <property type="evidence" value="ECO:0007669"/>
    <property type="project" value="UniProtKB-SubCell"/>
</dbReference>
<dbReference type="Gene3D" id="2.60.40.1730">
    <property type="entry name" value="tricorn interacting facor f3 domain"/>
    <property type="match status" value="1"/>
</dbReference>
<evidence type="ECO:0000256" key="14">
    <source>
        <dbReference type="ARBA" id="ARBA00022989"/>
    </source>
</evidence>
<dbReference type="FunFam" id="1.25.50.20:FF:000001">
    <property type="entry name" value="Aminopeptidase"/>
    <property type="match status" value="1"/>
</dbReference>
<comment type="subunit">
    <text evidence="4">Homodimer; disulfide-linked.</text>
</comment>
<feature type="binding site" evidence="20">
    <location>
        <begin position="344"/>
        <end position="348"/>
    </location>
    <ligand>
        <name>substrate</name>
    </ligand>
</feature>
<evidence type="ECO:0000256" key="23">
    <source>
        <dbReference type="RuleBase" id="RU364040"/>
    </source>
</evidence>
<comment type="caution">
    <text evidence="28">The sequence shown here is derived from an EMBL/GenBank/DDBJ whole genome shotgun (WGS) entry which is preliminary data.</text>
</comment>
<feature type="domain" description="Aminopeptidase N-like N-terminal" evidence="27">
    <location>
        <begin position="85"/>
        <end position="273"/>
    </location>
</feature>
<feature type="binding site" evidence="21">
    <location>
        <position position="380"/>
    </location>
    <ligand>
        <name>Zn(2+)</name>
        <dbReference type="ChEBI" id="CHEBI:29105"/>
        <note>catalytic</note>
    </ligand>
</feature>
<dbReference type="InterPro" id="IPR034016">
    <property type="entry name" value="M1_APN-typ"/>
</dbReference>
<feature type="compositionally biased region" description="Polar residues" evidence="24">
    <location>
        <begin position="42"/>
        <end position="54"/>
    </location>
</feature>
<keyword evidence="17" id="KW-1015">Disulfide bond</keyword>
<dbReference type="SUPFAM" id="SSF63737">
    <property type="entry name" value="Leukotriene A4 hydrolase N-terminal domain"/>
    <property type="match status" value="1"/>
</dbReference>
<dbReference type="Pfam" id="PF11838">
    <property type="entry name" value="ERAP1_C"/>
    <property type="match status" value="1"/>
</dbReference>
<dbReference type="InterPro" id="IPR042097">
    <property type="entry name" value="Aminopeptidase_N-like_N_sf"/>
</dbReference>
<evidence type="ECO:0000256" key="16">
    <source>
        <dbReference type="ARBA" id="ARBA00023136"/>
    </source>
</evidence>
<evidence type="ECO:0000256" key="4">
    <source>
        <dbReference type="ARBA" id="ARBA00011748"/>
    </source>
</evidence>
<dbReference type="PANTHER" id="PTHR11533">
    <property type="entry name" value="PROTEASE M1 ZINC METALLOPROTEASE"/>
    <property type="match status" value="1"/>
</dbReference>
<dbReference type="Pfam" id="PF01433">
    <property type="entry name" value="Peptidase_M1"/>
    <property type="match status" value="1"/>
</dbReference>
<dbReference type="InterPro" id="IPR045357">
    <property type="entry name" value="Aminopeptidase_N-like_N"/>
</dbReference>
<keyword evidence="10 23" id="KW-0378">Hydrolase</keyword>
<evidence type="ECO:0000256" key="12">
    <source>
        <dbReference type="ARBA" id="ARBA00022837"/>
    </source>
</evidence>
<name>A0A7L3F140_9GRUI</name>
<feature type="transmembrane region" description="Helical" evidence="23">
    <location>
        <begin position="18"/>
        <end position="38"/>
    </location>
</feature>
<evidence type="ECO:0000256" key="11">
    <source>
        <dbReference type="ARBA" id="ARBA00022833"/>
    </source>
</evidence>
<evidence type="ECO:0000259" key="25">
    <source>
        <dbReference type="Pfam" id="PF01433"/>
    </source>
</evidence>
<dbReference type="CDD" id="cd09601">
    <property type="entry name" value="M1_APN-Q_like"/>
    <property type="match status" value="1"/>
</dbReference>
<feature type="binding site" evidence="21">
    <location>
        <position position="384"/>
    </location>
    <ligand>
        <name>Zn(2+)</name>
        <dbReference type="ChEBI" id="CHEBI:29105"/>
        <note>catalytic</note>
    </ligand>
</feature>
<feature type="binding site" evidence="21">
    <location>
        <position position="403"/>
    </location>
    <ligand>
        <name>Zn(2+)</name>
        <dbReference type="ChEBI" id="CHEBI:29105"/>
        <note>catalytic</note>
    </ligand>
</feature>
<proteinExistence type="inferred from homology"/>
<evidence type="ECO:0000256" key="18">
    <source>
        <dbReference type="ARBA" id="ARBA00023180"/>
    </source>
</evidence>
<dbReference type="GO" id="GO:0042277">
    <property type="term" value="F:peptide binding"/>
    <property type="evidence" value="ECO:0007669"/>
    <property type="project" value="TreeGrafter"/>
</dbReference>
<dbReference type="GO" id="GO:0005615">
    <property type="term" value="C:extracellular space"/>
    <property type="evidence" value="ECO:0007669"/>
    <property type="project" value="TreeGrafter"/>
</dbReference>
<organism evidence="28 29">
    <name type="scientific">Zapornia atra</name>
    <name type="common">Henderson crake</name>
    <dbReference type="NCBI Taxonomy" id="2585822"/>
    <lineage>
        <taxon>Eukaryota</taxon>
        <taxon>Metazoa</taxon>
        <taxon>Chordata</taxon>
        <taxon>Craniata</taxon>
        <taxon>Vertebrata</taxon>
        <taxon>Euteleostomi</taxon>
        <taxon>Archelosauria</taxon>
        <taxon>Archosauria</taxon>
        <taxon>Dinosauria</taxon>
        <taxon>Saurischia</taxon>
        <taxon>Theropoda</taxon>
        <taxon>Coelurosauria</taxon>
        <taxon>Aves</taxon>
        <taxon>Neognathae</taxon>
        <taxon>Neoaves</taxon>
        <taxon>Gruiformes</taxon>
        <taxon>Rallidae</taxon>
        <taxon>Zapornia</taxon>
    </lineage>
</organism>
<evidence type="ECO:0000256" key="15">
    <source>
        <dbReference type="ARBA" id="ARBA00023049"/>
    </source>
</evidence>
<comment type="subcellular location">
    <subcellularLocation>
        <location evidence="2">Cell membrane</location>
        <topology evidence="2">Single-pass type II membrane protein</topology>
    </subcellularLocation>
</comment>
<evidence type="ECO:0000256" key="3">
    <source>
        <dbReference type="ARBA" id="ARBA00010136"/>
    </source>
</evidence>
<dbReference type="PRINTS" id="PR00756">
    <property type="entry name" value="ALADIPTASE"/>
</dbReference>